<feature type="domain" description="SigF-like NTF2-like" evidence="2">
    <location>
        <begin position="1"/>
        <end position="176"/>
    </location>
</feature>
<evidence type="ECO:0000256" key="1">
    <source>
        <dbReference type="SAM" id="Phobius"/>
    </source>
</evidence>
<sequence length="220" mass="25236">MEDPQRDIIPVIHLLTQSPPSVQRAAIERYFTPDASFTHPFCRTGSFSGSRFLIRAIYRWYKIMSPRVDLRVDSVAYDPTNLLLYVSIHQVFRLWPVPLYAAPVTLVTVLSLRRSSHPPPNPTAPKNGTHKTRYYIASQNDLYQTSEFIRFLCPPGFLFVWVWQFWATLFCLLGAVLLWPVTAFEEYVWERDGKTGEEVGKPLERRVGEKVGLEGVMGSG</sequence>
<dbReference type="Proteomes" id="UP000799776">
    <property type="component" value="Unassembled WGS sequence"/>
</dbReference>
<keyword evidence="1" id="KW-1133">Transmembrane helix</keyword>
<comment type="caution">
    <text evidence="3">The sequence shown here is derived from an EMBL/GenBank/DDBJ whole genome shotgun (WGS) entry which is preliminary data.</text>
</comment>
<keyword evidence="1" id="KW-0812">Transmembrane</keyword>
<dbReference type="AlphaFoldDB" id="A0A9P4HV02"/>
<name>A0A9P4HV02_9PEZI</name>
<dbReference type="EMBL" id="ML978716">
    <property type="protein sequence ID" value="KAF2088554.1"/>
    <property type="molecule type" value="Genomic_DNA"/>
</dbReference>
<reference evidence="3" key="1">
    <citation type="journal article" date="2020" name="Stud. Mycol.">
        <title>101 Dothideomycetes genomes: a test case for predicting lifestyles and emergence of pathogens.</title>
        <authorList>
            <person name="Haridas S."/>
            <person name="Albert R."/>
            <person name="Binder M."/>
            <person name="Bloem J."/>
            <person name="Labutti K."/>
            <person name="Salamov A."/>
            <person name="Andreopoulos B."/>
            <person name="Baker S."/>
            <person name="Barry K."/>
            <person name="Bills G."/>
            <person name="Bluhm B."/>
            <person name="Cannon C."/>
            <person name="Castanera R."/>
            <person name="Culley D."/>
            <person name="Daum C."/>
            <person name="Ezra D."/>
            <person name="Gonzalez J."/>
            <person name="Henrissat B."/>
            <person name="Kuo A."/>
            <person name="Liang C."/>
            <person name="Lipzen A."/>
            <person name="Lutzoni F."/>
            <person name="Magnuson J."/>
            <person name="Mondo S."/>
            <person name="Nolan M."/>
            <person name="Ohm R."/>
            <person name="Pangilinan J."/>
            <person name="Park H.-J."/>
            <person name="Ramirez L."/>
            <person name="Alfaro M."/>
            <person name="Sun H."/>
            <person name="Tritt A."/>
            <person name="Yoshinaga Y."/>
            <person name="Zwiers L.-H."/>
            <person name="Turgeon B."/>
            <person name="Goodwin S."/>
            <person name="Spatafora J."/>
            <person name="Crous P."/>
            <person name="Grigoriev I."/>
        </authorList>
    </citation>
    <scope>NUCLEOTIDE SEQUENCE</scope>
    <source>
        <strain evidence="3">CBS 121410</strain>
    </source>
</reference>
<dbReference type="PANTHER" id="PTHR35393:SF1">
    <property type="entry name" value="SNOAL-LIKE DOMAIN-CONTAINING PROTEIN"/>
    <property type="match status" value="1"/>
</dbReference>
<evidence type="ECO:0000259" key="2">
    <source>
        <dbReference type="Pfam" id="PF24840"/>
    </source>
</evidence>
<evidence type="ECO:0000313" key="3">
    <source>
        <dbReference type="EMBL" id="KAF2088554.1"/>
    </source>
</evidence>
<evidence type="ECO:0000313" key="4">
    <source>
        <dbReference type="Proteomes" id="UP000799776"/>
    </source>
</evidence>
<dbReference type="PANTHER" id="PTHR35393">
    <property type="entry name" value="CHROMOSOME 1, WHOLE GENOME SHOTGUN SEQUENCE"/>
    <property type="match status" value="1"/>
</dbReference>
<dbReference type="OrthoDB" id="2344312at2759"/>
<dbReference type="Pfam" id="PF24840">
    <property type="entry name" value="NTF2_SigF"/>
    <property type="match status" value="1"/>
</dbReference>
<dbReference type="InterPro" id="IPR057514">
    <property type="entry name" value="NTF2_SigF"/>
</dbReference>
<keyword evidence="4" id="KW-1185">Reference proteome</keyword>
<accession>A0A9P4HV02</accession>
<gene>
    <name evidence="3" type="ORF">K490DRAFT_64602</name>
</gene>
<feature type="transmembrane region" description="Helical" evidence="1">
    <location>
        <begin position="158"/>
        <end position="181"/>
    </location>
</feature>
<organism evidence="3 4">
    <name type="scientific">Saccharata proteae CBS 121410</name>
    <dbReference type="NCBI Taxonomy" id="1314787"/>
    <lineage>
        <taxon>Eukaryota</taxon>
        <taxon>Fungi</taxon>
        <taxon>Dikarya</taxon>
        <taxon>Ascomycota</taxon>
        <taxon>Pezizomycotina</taxon>
        <taxon>Dothideomycetes</taxon>
        <taxon>Dothideomycetes incertae sedis</taxon>
        <taxon>Botryosphaeriales</taxon>
        <taxon>Saccharataceae</taxon>
        <taxon>Saccharata</taxon>
    </lineage>
</organism>
<proteinExistence type="predicted"/>
<protein>
    <recommendedName>
        <fullName evidence="2">SigF-like NTF2-like domain-containing protein</fullName>
    </recommendedName>
</protein>
<keyword evidence="1" id="KW-0472">Membrane</keyword>